<dbReference type="Proteomes" id="UP000439903">
    <property type="component" value="Unassembled WGS sequence"/>
</dbReference>
<dbReference type="OrthoDB" id="2426743at2759"/>
<protein>
    <submittedName>
        <fullName evidence="1">Protein far1-related sequence 5-like</fullName>
    </submittedName>
</protein>
<dbReference type="EMBL" id="WTPW01000340">
    <property type="protein sequence ID" value="KAF0521013.1"/>
    <property type="molecule type" value="Genomic_DNA"/>
</dbReference>
<proteinExistence type="predicted"/>
<comment type="caution">
    <text evidence="1">The sequence shown here is derived from an EMBL/GenBank/DDBJ whole genome shotgun (WGS) entry which is preliminary data.</text>
</comment>
<evidence type="ECO:0000313" key="2">
    <source>
        <dbReference type="Proteomes" id="UP000439903"/>
    </source>
</evidence>
<reference evidence="1 2" key="1">
    <citation type="journal article" date="2019" name="Environ. Microbiol.">
        <title>At the nexus of three kingdoms: the genome of the mycorrhizal fungus Gigaspora margarita provides insights into plant, endobacterial and fungal interactions.</title>
        <authorList>
            <person name="Venice F."/>
            <person name="Ghignone S."/>
            <person name="Salvioli di Fossalunga A."/>
            <person name="Amselem J."/>
            <person name="Novero M."/>
            <person name="Xianan X."/>
            <person name="Sedzielewska Toro K."/>
            <person name="Morin E."/>
            <person name="Lipzen A."/>
            <person name="Grigoriev I.V."/>
            <person name="Henrissat B."/>
            <person name="Martin F.M."/>
            <person name="Bonfante P."/>
        </authorList>
    </citation>
    <scope>NUCLEOTIDE SEQUENCE [LARGE SCALE GENOMIC DNA]</scope>
    <source>
        <strain evidence="1 2">BEG34</strain>
    </source>
</reference>
<sequence length="143" mass="16859">MNNKRSISEIYLEEETVDNNESQESKCENINAAKRQVQNHAIEVGFELYRRLNPEMLNQVKFLVNIGCEASMIIHELQKNFLNTIIYPKNIYNAIHLFKCNEQLVKTNASEIYRKLIQLQREETGWFVEPWLEGKDNHLTGLF</sequence>
<name>A0A8H4EN61_GIGMA</name>
<evidence type="ECO:0000313" key="1">
    <source>
        <dbReference type="EMBL" id="KAF0521013.1"/>
    </source>
</evidence>
<keyword evidence="2" id="KW-1185">Reference proteome</keyword>
<gene>
    <name evidence="1" type="ORF">F8M41_015949</name>
</gene>
<accession>A0A8H4EN61</accession>
<dbReference type="AlphaFoldDB" id="A0A8H4EN61"/>
<organism evidence="1 2">
    <name type="scientific">Gigaspora margarita</name>
    <dbReference type="NCBI Taxonomy" id="4874"/>
    <lineage>
        <taxon>Eukaryota</taxon>
        <taxon>Fungi</taxon>
        <taxon>Fungi incertae sedis</taxon>
        <taxon>Mucoromycota</taxon>
        <taxon>Glomeromycotina</taxon>
        <taxon>Glomeromycetes</taxon>
        <taxon>Diversisporales</taxon>
        <taxon>Gigasporaceae</taxon>
        <taxon>Gigaspora</taxon>
    </lineage>
</organism>